<proteinExistence type="predicted"/>
<dbReference type="InterPro" id="IPR020103">
    <property type="entry name" value="PsdUridine_synth_cat_dom_sf"/>
</dbReference>
<dbReference type="NCBIfam" id="TIGR00756">
    <property type="entry name" value="PPR"/>
    <property type="match status" value="3"/>
</dbReference>
<name>A0AA36NH41_9DINO</name>
<accession>A0AA36NH41</accession>
<keyword evidence="1" id="KW-0677">Repeat</keyword>
<feature type="repeat" description="PPR" evidence="2">
    <location>
        <begin position="321"/>
        <end position="355"/>
    </location>
</feature>
<dbReference type="GO" id="GO:0009982">
    <property type="term" value="F:pseudouridine synthase activity"/>
    <property type="evidence" value="ECO:0007669"/>
    <property type="project" value="InterPro"/>
</dbReference>
<comment type="caution">
    <text evidence="4">The sequence shown here is derived from an EMBL/GenBank/DDBJ whole genome shotgun (WGS) entry which is preliminary data.</text>
</comment>
<dbReference type="Proteomes" id="UP001178507">
    <property type="component" value="Unassembled WGS sequence"/>
</dbReference>
<evidence type="ECO:0000259" key="3">
    <source>
        <dbReference type="Pfam" id="PF00849"/>
    </source>
</evidence>
<dbReference type="PROSITE" id="PS51375">
    <property type="entry name" value="PPR"/>
    <property type="match status" value="4"/>
</dbReference>
<keyword evidence="5" id="KW-1185">Reference proteome</keyword>
<evidence type="ECO:0000313" key="4">
    <source>
        <dbReference type="EMBL" id="CAJ1406399.1"/>
    </source>
</evidence>
<dbReference type="GO" id="GO:0003723">
    <property type="term" value="F:RNA binding"/>
    <property type="evidence" value="ECO:0007669"/>
    <property type="project" value="InterPro"/>
</dbReference>
<dbReference type="PANTHER" id="PTHR47447:SF17">
    <property type="entry name" value="OS12G0638900 PROTEIN"/>
    <property type="match status" value="1"/>
</dbReference>
<evidence type="ECO:0000313" key="5">
    <source>
        <dbReference type="Proteomes" id="UP001178507"/>
    </source>
</evidence>
<dbReference type="InterPro" id="IPR006145">
    <property type="entry name" value="PsdUridine_synth_RsuA/RluA"/>
</dbReference>
<dbReference type="InterPro" id="IPR002885">
    <property type="entry name" value="PPR_rpt"/>
</dbReference>
<dbReference type="Pfam" id="PF13041">
    <property type="entry name" value="PPR_2"/>
    <property type="match status" value="1"/>
</dbReference>
<dbReference type="AlphaFoldDB" id="A0AA36NH41"/>
<gene>
    <name evidence="4" type="ORF">EVOR1521_LOCUS28372</name>
</gene>
<reference evidence="4" key="1">
    <citation type="submission" date="2023-08" db="EMBL/GenBank/DDBJ databases">
        <authorList>
            <person name="Chen Y."/>
            <person name="Shah S."/>
            <person name="Dougan E. K."/>
            <person name="Thang M."/>
            <person name="Chan C."/>
        </authorList>
    </citation>
    <scope>NUCLEOTIDE SEQUENCE</scope>
</reference>
<organism evidence="4 5">
    <name type="scientific">Effrenium voratum</name>
    <dbReference type="NCBI Taxonomy" id="2562239"/>
    <lineage>
        <taxon>Eukaryota</taxon>
        <taxon>Sar</taxon>
        <taxon>Alveolata</taxon>
        <taxon>Dinophyceae</taxon>
        <taxon>Suessiales</taxon>
        <taxon>Symbiodiniaceae</taxon>
        <taxon>Effrenium</taxon>
    </lineage>
</organism>
<dbReference type="Gene3D" id="1.25.40.10">
    <property type="entry name" value="Tetratricopeptide repeat domain"/>
    <property type="match status" value="3"/>
</dbReference>
<feature type="domain" description="Pseudouridine synthase RsuA/RluA-like" evidence="3">
    <location>
        <begin position="483"/>
        <end position="622"/>
    </location>
</feature>
<dbReference type="CDD" id="cd02869">
    <property type="entry name" value="PseudoU_synth_RluA_like"/>
    <property type="match status" value="1"/>
</dbReference>
<sequence length="685" mass="73823">MTTSATPALMEPRQATQFLGQVARKRPPVAALQTLRELQLGRLQANAFHYGALIAACSKSRGGHWPWAAHLLKDMGHRLIQSDMVNCNSAISACERTGQWEVALSFLQLVQRQGVPETITWNAAIGACGRAGQWERAVAMLSAFEKDEVSFSSAMAACEKAGEWAWALHLLGAMRLATLRADVFSFSAATSACAKAGKWQLACGLFARMARSMSPDSVSYGSLIKACEAGNRWISALNALETMETTKVPLNEVICNSAISACSAGSRWEHALAIFHSMPRRNIVPQVVGYNAAISACVRGSSWNQGMAIFQEMPAAGVPPDQISFNSALSACQRSSNWQQALALIELMPRSSVAPEEFCFTTALSCCEGWQLCLQLLSGFEDSQITPLMLGVVMSACETAGAWEASLSLLQHLLARRATPDALHVGSAANALRRAQGFGAALRLLEAMKATWAAEMGDVRQMEEVWSPKCLQAGHGVLACMKPEGITTEDFVQELAEDLQEQLGIVSRLDQPTSGALMVARGHKGSTAANWLQAQFASRLVDKKYLCLCEGPVLGQAGATGAISAALCTDEAVTVVSPEGREALTLYNVLATYAPPSSGQLTLLEVKPVTGRTHQIRVHLAHLGRPLVGDLTYGKRDSAWPCGRLFLHCRRVRLRDLAGREFCAVASLPASLRQVLDELKPFLQA</sequence>
<dbReference type="InterPro" id="IPR011990">
    <property type="entry name" value="TPR-like_helical_dom_sf"/>
</dbReference>
<dbReference type="SUPFAM" id="SSF55120">
    <property type="entry name" value="Pseudouridine synthase"/>
    <property type="match status" value="1"/>
</dbReference>
<dbReference type="EMBL" id="CAUJNA010003627">
    <property type="protein sequence ID" value="CAJ1406399.1"/>
    <property type="molecule type" value="Genomic_DNA"/>
</dbReference>
<dbReference type="Gene3D" id="3.30.2350.10">
    <property type="entry name" value="Pseudouridine synthase"/>
    <property type="match status" value="1"/>
</dbReference>
<evidence type="ECO:0000256" key="2">
    <source>
        <dbReference type="PROSITE-ProRule" id="PRU00708"/>
    </source>
</evidence>
<feature type="repeat" description="PPR" evidence="2">
    <location>
        <begin position="251"/>
        <end position="285"/>
    </location>
</feature>
<dbReference type="PANTHER" id="PTHR47447">
    <property type="entry name" value="OS03G0856100 PROTEIN"/>
    <property type="match status" value="1"/>
</dbReference>
<dbReference type="Pfam" id="PF00849">
    <property type="entry name" value="PseudoU_synth_2"/>
    <property type="match status" value="1"/>
</dbReference>
<dbReference type="GO" id="GO:0001522">
    <property type="term" value="P:pseudouridine synthesis"/>
    <property type="evidence" value="ECO:0007669"/>
    <property type="project" value="InterPro"/>
</dbReference>
<dbReference type="Pfam" id="PF13812">
    <property type="entry name" value="PPR_3"/>
    <property type="match status" value="1"/>
</dbReference>
<feature type="repeat" description="PPR" evidence="2">
    <location>
        <begin position="83"/>
        <end position="117"/>
    </location>
</feature>
<evidence type="ECO:0000256" key="1">
    <source>
        <dbReference type="ARBA" id="ARBA00022737"/>
    </source>
</evidence>
<dbReference type="Pfam" id="PF01535">
    <property type="entry name" value="PPR"/>
    <property type="match status" value="2"/>
</dbReference>
<feature type="repeat" description="PPR" evidence="2">
    <location>
        <begin position="286"/>
        <end position="320"/>
    </location>
</feature>
<protein>
    <recommendedName>
        <fullName evidence="3">Pseudouridine synthase RsuA/RluA-like domain-containing protein</fullName>
    </recommendedName>
</protein>